<dbReference type="HAMAP" id="MF_00117">
    <property type="entry name" value="HslO"/>
    <property type="match status" value="1"/>
</dbReference>
<keyword evidence="8" id="KW-1185">Reference proteome</keyword>
<accession>A0A3D8P593</accession>
<dbReference type="GO" id="GO:0042026">
    <property type="term" value="P:protein refolding"/>
    <property type="evidence" value="ECO:0007669"/>
    <property type="project" value="TreeGrafter"/>
</dbReference>
<evidence type="ECO:0000256" key="3">
    <source>
        <dbReference type="ARBA" id="ARBA00023157"/>
    </source>
</evidence>
<dbReference type="GO" id="GO:0005737">
    <property type="term" value="C:cytoplasm"/>
    <property type="evidence" value="ECO:0007669"/>
    <property type="project" value="UniProtKB-SubCell"/>
</dbReference>
<dbReference type="InterPro" id="IPR000397">
    <property type="entry name" value="Heat_shock_Hsp33"/>
</dbReference>
<dbReference type="GO" id="GO:0044183">
    <property type="term" value="F:protein folding chaperone"/>
    <property type="evidence" value="ECO:0007669"/>
    <property type="project" value="TreeGrafter"/>
</dbReference>
<evidence type="ECO:0000256" key="2">
    <source>
        <dbReference type="ARBA" id="ARBA00022833"/>
    </source>
</evidence>
<gene>
    <name evidence="6" type="primary">hslO</name>
    <name evidence="7" type="ORF">DXX99_04785</name>
</gene>
<evidence type="ECO:0000313" key="8">
    <source>
        <dbReference type="Proteomes" id="UP000256329"/>
    </source>
</evidence>
<comment type="subcellular location">
    <subcellularLocation>
        <location evidence="6">Cytoplasm</location>
    </subcellularLocation>
</comment>
<dbReference type="Gene3D" id="3.55.30.10">
    <property type="entry name" value="Hsp33 domain"/>
    <property type="match status" value="1"/>
</dbReference>
<sequence>MTDTSFEGDYLVRAVANGGQILALVARSTELVREARRLHGTSPTATAALGRVLTAAALMGATLKEGQTLTLRVVGDGPAGWIVATVRDMRVKGYIREPHIYLPLNAAGKLDVAQAIGKGMLYVTKDLGLREPYNGCVPLVSGEIGKDLAYYFAVSEQVPAAVGLGVLLDPDGEVQAAGGYILQLLPGASEEVVAQLEANVEATGPVSRLFAEGCTPEDVLALLLRGFTPTVLARQTFAFICDCSRERLTEVLLALGREELETLLAEQGEVEARCGFCNRVYRFSREELQELIELAEPKEKN</sequence>
<comment type="PTM">
    <text evidence="6">Under oxidizing conditions two disulfide bonds are formed involving the reactive cysteines. Under reducing conditions zinc is bound to the reactive cysteines and the protein is inactive.</text>
</comment>
<dbReference type="InterPro" id="IPR016154">
    <property type="entry name" value="Heat_shock_Hsp33_C"/>
</dbReference>
<dbReference type="AlphaFoldDB" id="A0A3D8P593"/>
<dbReference type="Gene3D" id="3.90.1280.10">
    <property type="entry name" value="HSP33 redox switch-like"/>
    <property type="match status" value="1"/>
</dbReference>
<keyword evidence="2 6" id="KW-0862">Zinc</keyword>
<keyword evidence="1 6" id="KW-0963">Cytoplasm</keyword>
<dbReference type="CDD" id="cd00498">
    <property type="entry name" value="Hsp33"/>
    <property type="match status" value="1"/>
</dbReference>
<evidence type="ECO:0000256" key="6">
    <source>
        <dbReference type="HAMAP-Rule" id="MF_00117"/>
    </source>
</evidence>
<dbReference type="PANTHER" id="PTHR30111:SF1">
    <property type="entry name" value="33 KDA CHAPERONIN"/>
    <property type="match status" value="1"/>
</dbReference>
<evidence type="ECO:0000256" key="5">
    <source>
        <dbReference type="ARBA" id="ARBA00023284"/>
    </source>
</evidence>
<proteinExistence type="inferred from homology"/>
<dbReference type="SUPFAM" id="SSF64397">
    <property type="entry name" value="Hsp33 domain"/>
    <property type="match status" value="1"/>
</dbReference>
<evidence type="ECO:0000313" key="7">
    <source>
        <dbReference type="EMBL" id="RDV83617.1"/>
    </source>
</evidence>
<evidence type="ECO:0000256" key="4">
    <source>
        <dbReference type="ARBA" id="ARBA00023186"/>
    </source>
</evidence>
<dbReference type="OrthoDB" id="9776534at2"/>
<feature type="disulfide bond" description="Redox-active" evidence="6">
    <location>
        <begin position="241"/>
        <end position="243"/>
    </location>
</feature>
<dbReference type="InterPro" id="IPR016153">
    <property type="entry name" value="Heat_shock_Hsp33_N"/>
</dbReference>
<dbReference type="PIRSF" id="PIRSF005261">
    <property type="entry name" value="Heat_shock_Hsp33"/>
    <property type="match status" value="1"/>
</dbReference>
<comment type="function">
    <text evidence="6">Redox regulated molecular chaperone. Protects both thermally unfolding and oxidatively damaged proteins from irreversible aggregation. Plays an important role in the bacterial defense system toward oxidative stress.</text>
</comment>
<dbReference type="GO" id="GO:0051082">
    <property type="term" value="F:unfolded protein binding"/>
    <property type="evidence" value="ECO:0007669"/>
    <property type="project" value="UniProtKB-UniRule"/>
</dbReference>
<name>A0A3D8P593_9THEO</name>
<dbReference type="PANTHER" id="PTHR30111">
    <property type="entry name" value="33 KDA CHAPERONIN"/>
    <property type="match status" value="1"/>
</dbReference>
<dbReference type="Proteomes" id="UP000256329">
    <property type="component" value="Unassembled WGS sequence"/>
</dbReference>
<dbReference type="Pfam" id="PF01430">
    <property type="entry name" value="HSP33"/>
    <property type="match status" value="1"/>
</dbReference>
<keyword evidence="4 6" id="KW-0143">Chaperone</keyword>
<reference evidence="7 8" key="1">
    <citation type="submission" date="2018-08" db="EMBL/GenBank/DDBJ databases">
        <title>Form III RuBisCO-mediated autotrophy in Thermodesulfobium bacteria.</title>
        <authorList>
            <person name="Toshchakov S.V."/>
            <person name="Kublanov I.V."/>
            <person name="Frolov E."/>
            <person name="Bonch-Osmolovskaya E.A."/>
            <person name="Tourova T.P."/>
            <person name="Chernych N.A."/>
            <person name="Lebedinsky A.V."/>
        </authorList>
    </citation>
    <scope>NUCLEOTIDE SEQUENCE [LARGE SCALE GENOMIC DNA]</scope>
    <source>
        <strain evidence="7 8">SR</strain>
    </source>
</reference>
<evidence type="ECO:0000256" key="1">
    <source>
        <dbReference type="ARBA" id="ARBA00022490"/>
    </source>
</evidence>
<comment type="caution">
    <text evidence="7">The sequence shown here is derived from an EMBL/GenBank/DDBJ whole genome shotgun (WGS) entry which is preliminary data.</text>
</comment>
<keyword evidence="3 6" id="KW-1015">Disulfide bond</keyword>
<dbReference type="EMBL" id="QSLN01000004">
    <property type="protein sequence ID" value="RDV83617.1"/>
    <property type="molecule type" value="Genomic_DNA"/>
</dbReference>
<organism evidence="7 8">
    <name type="scientific">Ammonifex thiophilus</name>
    <dbReference type="NCBI Taxonomy" id="444093"/>
    <lineage>
        <taxon>Bacteria</taxon>
        <taxon>Bacillati</taxon>
        <taxon>Bacillota</taxon>
        <taxon>Clostridia</taxon>
        <taxon>Thermoanaerobacterales</taxon>
        <taxon>Thermoanaerobacteraceae</taxon>
        <taxon>Ammonifex</taxon>
    </lineage>
</organism>
<dbReference type="RefSeq" id="WP_115792376.1">
    <property type="nucleotide sequence ID" value="NZ_QSLN01000004.1"/>
</dbReference>
<protein>
    <recommendedName>
        <fullName evidence="6">33 kDa chaperonin</fullName>
    </recommendedName>
    <alternativeName>
        <fullName evidence="6">Heat shock protein 33 homolog</fullName>
        <shortName evidence="6">HSP33</shortName>
    </alternativeName>
</protein>
<dbReference type="NCBIfam" id="NF001033">
    <property type="entry name" value="PRK00114.1"/>
    <property type="match status" value="1"/>
</dbReference>
<keyword evidence="5 6" id="KW-0676">Redox-active center</keyword>
<dbReference type="SUPFAM" id="SSF118352">
    <property type="entry name" value="HSP33 redox switch-like"/>
    <property type="match status" value="1"/>
</dbReference>
<feature type="disulfide bond" description="Redox-active" evidence="6">
    <location>
        <begin position="274"/>
        <end position="277"/>
    </location>
</feature>
<comment type="similarity">
    <text evidence="6">Belongs to the HSP33 family.</text>
</comment>